<gene>
    <name evidence="1" type="ORF">SUH3_22960</name>
</gene>
<name>A0A073IZV5_9RHOB</name>
<reference evidence="1 2" key="1">
    <citation type="submission" date="2014-01" db="EMBL/GenBank/DDBJ databases">
        <title>Sulfitobacter sp. H3 (MCCC 1A00686) Genome Sequencing.</title>
        <authorList>
            <person name="Lai Q."/>
            <person name="Hong Z."/>
        </authorList>
    </citation>
    <scope>NUCLEOTIDE SEQUENCE [LARGE SCALE GENOMIC DNA]</scope>
    <source>
        <strain evidence="1 2">H3</strain>
    </source>
</reference>
<organism evidence="1 2">
    <name type="scientific">Pseudosulfitobacter pseudonitzschiae</name>
    <dbReference type="NCBI Taxonomy" id="1402135"/>
    <lineage>
        <taxon>Bacteria</taxon>
        <taxon>Pseudomonadati</taxon>
        <taxon>Pseudomonadota</taxon>
        <taxon>Alphaproteobacteria</taxon>
        <taxon>Rhodobacterales</taxon>
        <taxon>Roseobacteraceae</taxon>
        <taxon>Pseudosulfitobacter</taxon>
    </lineage>
</organism>
<evidence type="ECO:0000313" key="1">
    <source>
        <dbReference type="EMBL" id="KEJ94971.1"/>
    </source>
</evidence>
<accession>A0A073IZV5</accession>
<protein>
    <submittedName>
        <fullName evidence="1">Uncharacterized protein</fullName>
    </submittedName>
</protein>
<dbReference type="Proteomes" id="UP000027746">
    <property type="component" value="Unassembled WGS sequence"/>
</dbReference>
<dbReference type="AlphaFoldDB" id="A0A073IZV5"/>
<keyword evidence="2" id="KW-1185">Reference proteome</keyword>
<dbReference type="OrthoDB" id="8338566at2"/>
<proteinExistence type="predicted"/>
<dbReference type="GeneID" id="68868607"/>
<sequence>MEPKNHPDSHELHDWPIYGPKDPEIANLVDQLAYVHGLRVREIETIILRALNERLASEKAKSSS</sequence>
<dbReference type="RefSeq" id="WP_037927780.1">
    <property type="nucleotide sequence ID" value="NZ_CP054599.1"/>
</dbReference>
<evidence type="ECO:0000313" key="2">
    <source>
        <dbReference type="Proteomes" id="UP000027746"/>
    </source>
</evidence>
<dbReference type="EMBL" id="JAMD01000008">
    <property type="protein sequence ID" value="KEJ94971.1"/>
    <property type="molecule type" value="Genomic_DNA"/>
</dbReference>
<comment type="caution">
    <text evidence="1">The sequence shown here is derived from an EMBL/GenBank/DDBJ whole genome shotgun (WGS) entry which is preliminary data.</text>
</comment>